<name>A0ABT7NI46_9SPHI</name>
<keyword evidence="2" id="KW-1185">Reference proteome</keyword>
<sequence length="150" mass="16675">MYKIPFEVIGLQADGFHIITKTTIYDKTFKIVIDTGASKTVLDKQTLLSSGLAEDNFQNTDILSTGLGTNTMESFMLSIPELKLHDWSVKNFTVAVLDLSSINYAYTQIGIDPVIGVLGGDILKAYGAIIDYKKNELSLNQRKLALNRRR</sequence>
<dbReference type="GO" id="GO:0006508">
    <property type="term" value="P:proteolysis"/>
    <property type="evidence" value="ECO:0007669"/>
    <property type="project" value="UniProtKB-KW"/>
</dbReference>
<keyword evidence="1" id="KW-0645">Protease</keyword>
<evidence type="ECO:0000313" key="1">
    <source>
        <dbReference type="EMBL" id="MDM1046857.1"/>
    </source>
</evidence>
<dbReference type="Pfam" id="PF13650">
    <property type="entry name" value="Asp_protease_2"/>
    <property type="match status" value="1"/>
</dbReference>
<reference evidence="1" key="1">
    <citation type="submission" date="2020-06" db="EMBL/GenBank/DDBJ databases">
        <authorList>
            <person name="Dong N."/>
        </authorList>
    </citation>
    <scope>NUCLEOTIDE SEQUENCE</scope>
    <source>
        <strain evidence="1">R1692</strain>
    </source>
</reference>
<dbReference type="SUPFAM" id="SSF50630">
    <property type="entry name" value="Acid proteases"/>
    <property type="match status" value="1"/>
</dbReference>
<dbReference type="GO" id="GO:0008233">
    <property type="term" value="F:peptidase activity"/>
    <property type="evidence" value="ECO:0007669"/>
    <property type="project" value="UniProtKB-KW"/>
</dbReference>
<dbReference type="InterPro" id="IPR021109">
    <property type="entry name" value="Peptidase_aspartic_dom_sf"/>
</dbReference>
<proteinExistence type="predicted"/>
<dbReference type="CDD" id="cd05483">
    <property type="entry name" value="retropepsin_like_bacteria"/>
    <property type="match status" value="1"/>
</dbReference>
<accession>A0ABT7NI46</accession>
<dbReference type="Proteomes" id="UP001170954">
    <property type="component" value="Unassembled WGS sequence"/>
</dbReference>
<reference evidence="1" key="2">
    <citation type="journal article" date="2022" name="Sci. Total Environ.">
        <title>Prevalence, transmission, and molecular epidemiology of tet(X)-positive bacteria among humans, animals, and environmental niches in China: An epidemiological, and genomic-based study.</title>
        <authorList>
            <person name="Dong N."/>
            <person name="Zeng Y."/>
            <person name="Cai C."/>
            <person name="Sun C."/>
            <person name="Lu J."/>
            <person name="Liu C."/>
            <person name="Zhou H."/>
            <person name="Sun Q."/>
            <person name="Shu L."/>
            <person name="Wang H."/>
            <person name="Wang Y."/>
            <person name="Wang S."/>
            <person name="Wu C."/>
            <person name="Chan E.W."/>
            <person name="Chen G."/>
            <person name="Shen Z."/>
            <person name="Chen S."/>
            <person name="Zhang R."/>
        </authorList>
    </citation>
    <scope>NUCLEOTIDE SEQUENCE</scope>
    <source>
        <strain evidence="1">R1692</strain>
    </source>
</reference>
<protein>
    <submittedName>
        <fullName evidence="1">Clan AA aspartic protease</fullName>
    </submittedName>
</protein>
<dbReference type="EMBL" id="JACAGK010000002">
    <property type="protein sequence ID" value="MDM1046857.1"/>
    <property type="molecule type" value="Genomic_DNA"/>
</dbReference>
<dbReference type="Gene3D" id="2.40.70.10">
    <property type="entry name" value="Acid Proteases"/>
    <property type="match status" value="1"/>
</dbReference>
<dbReference type="InterPro" id="IPR001969">
    <property type="entry name" value="Aspartic_peptidase_AS"/>
</dbReference>
<comment type="caution">
    <text evidence="1">The sequence shown here is derived from an EMBL/GenBank/DDBJ whole genome shotgun (WGS) entry which is preliminary data.</text>
</comment>
<dbReference type="RefSeq" id="WP_286650200.1">
    <property type="nucleotide sequence ID" value="NZ_JACAGK010000002.1"/>
</dbReference>
<keyword evidence="1" id="KW-0378">Hydrolase</keyword>
<dbReference type="PROSITE" id="PS00141">
    <property type="entry name" value="ASP_PROTEASE"/>
    <property type="match status" value="1"/>
</dbReference>
<dbReference type="InterPro" id="IPR034122">
    <property type="entry name" value="Retropepsin-like_bacterial"/>
</dbReference>
<evidence type="ECO:0000313" key="2">
    <source>
        <dbReference type="Proteomes" id="UP001170954"/>
    </source>
</evidence>
<gene>
    <name evidence="1" type="ORF">HX018_01140</name>
</gene>
<organism evidence="1 2">
    <name type="scientific">Sphingobacterium hotanense</name>
    <dbReference type="NCBI Taxonomy" id="649196"/>
    <lineage>
        <taxon>Bacteria</taxon>
        <taxon>Pseudomonadati</taxon>
        <taxon>Bacteroidota</taxon>
        <taxon>Sphingobacteriia</taxon>
        <taxon>Sphingobacteriales</taxon>
        <taxon>Sphingobacteriaceae</taxon>
        <taxon>Sphingobacterium</taxon>
    </lineage>
</organism>